<feature type="domain" description="NADP-dependent oxidoreductase" evidence="1">
    <location>
        <begin position="8"/>
        <end position="78"/>
    </location>
</feature>
<reference evidence="2 3" key="1">
    <citation type="journal article" date="2013" name="Appl. Environ. Microbiol.">
        <title>Genome analysis suggests that the soil oligotrophic bacterium Agromonas oligotrophica (Bradyrhizobium oligotrophicum) is a nitrogen-fixing symbiont of Aeschynomene indica.</title>
        <authorList>
            <person name="Okubo T."/>
            <person name="Fukushima S."/>
            <person name="Itakura M."/>
            <person name="Oshima K."/>
            <person name="Longtonglang A."/>
            <person name="Teaumroong N."/>
            <person name="Mitsui H."/>
            <person name="Hattori M."/>
            <person name="Hattori R."/>
            <person name="Hattori T."/>
            <person name="Minamisawa K."/>
        </authorList>
    </citation>
    <scope>NUCLEOTIDE SEQUENCE [LARGE SCALE GENOMIC DNA]</scope>
    <source>
        <strain evidence="2 3">S58</strain>
    </source>
</reference>
<keyword evidence="3" id="KW-1185">Reference proteome</keyword>
<dbReference type="Gene3D" id="3.20.20.100">
    <property type="entry name" value="NADP-dependent oxidoreductase domain"/>
    <property type="match status" value="1"/>
</dbReference>
<dbReference type="KEGG" id="aol:S58_29310"/>
<gene>
    <name evidence="2" type="ORF">S58_29310</name>
</gene>
<protein>
    <submittedName>
        <fullName evidence="2">Putative oxidoreductase, NADP(H)-dependent aldo-keto reductase</fullName>
    </submittedName>
</protein>
<organism evidence="2 3">
    <name type="scientific">Bradyrhizobium oligotrophicum S58</name>
    <dbReference type="NCBI Taxonomy" id="1245469"/>
    <lineage>
        <taxon>Bacteria</taxon>
        <taxon>Pseudomonadati</taxon>
        <taxon>Pseudomonadota</taxon>
        <taxon>Alphaproteobacteria</taxon>
        <taxon>Hyphomicrobiales</taxon>
        <taxon>Nitrobacteraceae</taxon>
        <taxon>Bradyrhizobium</taxon>
    </lineage>
</organism>
<dbReference type="HOGENOM" id="CLU_2491728_0_0_5"/>
<dbReference type="PANTHER" id="PTHR43147">
    <property type="entry name" value="PROTEIN TAS"/>
    <property type="match status" value="1"/>
</dbReference>
<evidence type="ECO:0000259" key="1">
    <source>
        <dbReference type="Pfam" id="PF00248"/>
    </source>
</evidence>
<dbReference type="PATRIC" id="fig|1245469.3.peg.2998"/>
<sequence length="86" mass="9201">MARRFVNDKTLASTERFATIAAEAGISVVTLATAWSKQHDFVASTIVGATHPDQLDDILAAADLTLDPDVLAKIDTVSKEILYPMG</sequence>
<evidence type="ECO:0000313" key="3">
    <source>
        <dbReference type="Proteomes" id="UP000011841"/>
    </source>
</evidence>
<dbReference type="AlphaFoldDB" id="M4Z6U0"/>
<dbReference type="PANTHER" id="PTHR43147:SF2">
    <property type="entry name" value="NADP-DEPENDENT OXIDOREDUCTASE DOMAIN-CONTAINING PROTEIN"/>
    <property type="match status" value="1"/>
</dbReference>
<name>M4Z6U0_9BRAD</name>
<evidence type="ECO:0000313" key="2">
    <source>
        <dbReference type="EMBL" id="BAM88932.1"/>
    </source>
</evidence>
<dbReference type="Proteomes" id="UP000011841">
    <property type="component" value="Chromosome"/>
</dbReference>
<proteinExistence type="predicted"/>
<dbReference type="Pfam" id="PF00248">
    <property type="entry name" value="Aldo_ket_red"/>
    <property type="match status" value="1"/>
</dbReference>
<dbReference type="eggNOG" id="COG0667">
    <property type="taxonomic scope" value="Bacteria"/>
</dbReference>
<dbReference type="STRING" id="1245469.S58_29310"/>
<dbReference type="SUPFAM" id="SSF51430">
    <property type="entry name" value="NAD(P)-linked oxidoreductase"/>
    <property type="match status" value="1"/>
</dbReference>
<dbReference type="InterPro" id="IPR036812">
    <property type="entry name" value="NAD(P)_OxRdtase_dom_sf"/>
</dbReference>
<dbReference type="InterPro" id="IPR023210">
    <property type="entry name" value="NADP_OxRdtase_dom"/>
</dbReference>
<accession>M4Z6U0</accession>
<dbReference type="EMBL" id="AP012603">
    <property type="protein sequence ID" value="BAM88932.1"/>
    <property type="molecule type" value="Genomic_DNA"/>
</dbReference>